<evidence type="ECO:0000313" key="2">
    <source>
        <dbReference type="Proteomes" id="UP001172102"/>
    </source>
</evidence>
<evidence type="ECO:0000313" key="1">
    <source>
        <dbReference type="EMBL" id="KAK0714840.1"/>
    </source>
</evidence>
<comment type="caution">
    <text evidence="1">The sequence shown here is derived from an EMBL/GenBank/DDBJ whole genome shotgun (WGS) entry which is preliminary data.</text>
</comment>
<dbReference type="AlphaFoldDB" id="A0AA40AFE8"/>
<accession>A0AA40AFE8</accession>
<dbReference type="EMBL" id="JAUKUA010000004">
    <property type="protein sequence ID" value="KAK0714840.1"/>
    <property type="molecule type" value="Genomic_DNA"/>
</dbReference>
<keyword evidence="2" id="KW-1185">Reference proteome</keyword>
<proteinExistence type="predicted"/>
<feature type="non-terminal residue" evidence="1">
    <location>
        <position position="170"/>
    </location>
</feature>
<name>A0AA40AFE8_9PEZI</name>
<protein>
    <submittedName>
        <fullName evidence="1">Uncharacterized protein</fullName>
    </submittedName>
</protein>
<dbReference type="Proteomes" id="UP001172102">
    <property type="component" value="Unassembled WGS sequence"/>
</dbReference>
<reference evidence="1" key="1">
    <citation type="submission" date="2023-06" db="EMBL/GenBank/DDBJ databases">
        <title>Genome-scale phylogeny and comparative genomics of the fungal order Sordariales.</title>
        <authorList>
            <consortium name="Lawrence Berkeley National Laboratory"/>
            <person name="Hensen N."/>
            <person name="Bonometti L."/>
            <person name="Westerberg I."/>
            <person name="Brannstrom I.O."/>
            <person name="Guillou S."/>
            <person name="Cros-Aarteil S."/>
            <person name="Calhoun S."/>
            <person name="Haridas S."/>
            <person name="Kuo A."/>
            <person name="Mondo S."/>
            <person name="Pangilinan J."/>
            <person name="Riley R."/>
            <person name="Labutti K."/>
            <person name="Andreopoulos B."/>
            <person name="Lipzen A."/>
            <person name="Chen C."/>
            <person name="Yanf M."/>
            <person name="Daum C."/>
            <person name="Ng V."/>
            <person name="Clum A."/>
            <person name="Steindorff A."/>
            <person name="Ohm R."/>
            <person name="Martin F."/>
            <person name="Silar P."/>
            <person name="Natvig D."/>
            <person name="Lalanne C."/>
            <person name="Gautier V."/>
            <person name="Ament-Velasquez S.L."/>
            <person name="Kruys A."/>
            <person name="Hutchinson M.I."/>
            <person name="Powell A.J."/>
            <person name="Barry K."/>
            <person name="Miller A.N."/>
            <person name="Grigoriev I.V."/>
            <person name="Debuchy R."/>
            <person name="Gladieux P."/>
            <person name="Thoren M.H."/>
            <person name="Johannesson H."/>
        </authorList>
    </citation>
    <scope>NUCLEOTIDE SEQUENCE</scope>
    <source>
        <strain evidence="1">SMH4607-1</strain>
    </source>
</reference>
<gene>
    <name evidence="1" type="ORF">B0H67DRAFT_460883</name>
</gene>
<feature type="non-terminal residue" evidence="1">
    <location>
        <position position="1"/>
    </location>
</feature>
<organism evidence="1 2">
    <name type="scientific">Lasiosphaeris hirsuta</name>
    <dbReference type="NCBI Taxonomy" id="260670"/>
    <lineage>
        <taxon>Eukaryota</taxon>
        <taxon>Fungi</taxon>
        <taxon>Dikarya</taxon>
        <taxon>Ascomycota</taxon>
        <taxon>Pezizomycotina</taxon>
        <taxon>Sordariomycetes</taxon>
        <taxon>Sordariomycetidae</taxon>
        <taxon>Sordariales</taxon>
        <taxon>Lasiosphaeriaceae</taxon>
        <taxon>Lasiosphaeris</taxon>
    </lineage>
</organism>
<sequence length="170" mass="18229">PPPPSHATDILLTPLAALPRGRAYLVARNRFWAAFPRGAYRRLPTPGTDLECAFHALRISMAHQAPSLPVPTLEELRGVFFGGAVAGENATVGMDNGNNFSVDQLGAVFGEWGASRGLRCQLGYVSDEGRPVLINTAAVTAGDEDPAVVRIWVYNDGASLRGWMGHYEGI</sequence>